<dbReference type="AlphaFoldDB" id="A0AA97NQ41"/>
<evidence type="ECO:0000313" key="1">
    <source>
        <dbReference type="EMBL" id="ELQ34214.1"/>
    </source>
</evidence>
<reference evidence="1" key="1">
    <citation type="journal article" date="2012" name="PLoS Genet.">
        <title>Comparative analysis of the genomes of two field isolates of the rice blast fungus Magnaporthe oryzae.</title>
        <authorList>
            <person name="Xue M."/>
            <person name="Yang J."/>
            <person name="Li Z."/>
            <person name="Hu S."/>
            <person name="Yao N."/>
            <person name="Dean R.A."/>
            <person name="Zhao W."/>
            <person name="Shen M."/>
            <person name="Zhang H."/>
            <person name="Li C."/>
            <person name="Liu L."/>
            <person name="Cao L."/>
            <person name="Xu X."/>
            <person name="Xing Y."/>
            <person name="Hsiang T."/>
            <person name="Zhang Z."/>
            <person name="Xu J.R."/>
            <person name="Peng Y.L."/>
        </authorList>
    </citation>
    <scope>NUCLEOTIDE SEQUENCE</scope>
    <source>
        <strain evidence="1">Y34</strain>
    </source>
</reference>
<accession>A0AA97NQ41</accession>
<sequence length="87" mass="9732">MVRLRRRRRGGMLAINGRTHEIVAYYLPGASSEISLEVLIGRILRRHEPESVGAGGGDGGQKGGRELHFDVFLLDWRLCCEAVERSK</sequence>
<organism evidence="1">
    <name type="scientific">Pyricularia oryzae (strain Y34)</name>
    <name type="common">Rice blast fungus</name>
    <name type="synonym">Magnaporthe oryzae</name>
    <dbReference type="NCBI Taxonomy" id="1143189"/>
    <lineage>
        <taxon>Eukaryota</taxon>
        <taxon>Fungi</taxon>
        <taxon>Dikarya</taxon>
        <taxon>Ascomycota</taxon>
        <taxon>Pezizomycotina</taxon>
        <taxon>Sordariomycetes</taxon>
        <taxon>Sordariomycetidae</taxon>
        <taxon>Magnaporthales</taxon>
        <taxon>Pyriculariaceae</taxon>
        <taxon>Pyricularia</taxon>
    </lineage>
</organism>
<name>A0AA97NQ41_PYRO3</name>
<dbReference type="Proteomes" id="UP000011086">
    <property type="component" value="Unassembled WGS sequence"/>
</dbReference>
<dbReference type="EMBL" id="JH793005">
    <property type="protein sequence ID" value="ELQ34214.1"/>
    <property type="molecule type" value="Genomic_DNA"/>
</dbReference>
<protein>
    <submittedName>
        <fullName evidence="1">Uncharacterized protein</fullName>
    </submittedName>
</protein>
<gene>
    <name evidence="1" type="ORF">OOU_Y34scaffold00783g2</name>
</gene>
<proteinExistence type="predicted"/>